<keyword evidence="3" id="KW-1185">Reference proteome</keyword>
<dbReference type="RefSeq" id="XP_024330531.1">
    <property type="nucleotide sequence ID" value="XM_024475674.1"/>
</dbReference>
<comment type="caution">
    <text evidence="2">The sequence shown here is derived from an EMBL/GenBank/DDBJ whole genome shotgun (WGS) entry which is preliminary data.</text>
</comment>
<dbReference type="Proteomes" id="UP000034350">
    <property type="component" value="Unassembled WGS sequence"/>
</dbReference>
<accession>A0A0F9ZAE8</accession>
<dbReference type="VEuPathDB" id="MicrosporidiaDB:AAJ76_4500015299"/>
<name>A0A0F9ZAE8_9MICR</name>
<sequence length="230" mass="27093">MILNTKMFSNISIILIVFTYSLKATFQNKMSCTTETICPISDLLDLKELPMEYEKILKNAINCEKDFYMVLEAVDFITSIPYHDWLIMFAKWCCDKNGKGNKLLEAESRNNRLKKISKQMGEFQKYLFVIIEDSYDPRNIIKRNLFDIKFNEDRIRLTEAQYTLYKEFKILINFIEEKFKSDKRELLLKALEKKVSIIGQNSKLRILDLIAIKCFEMADSELVSGNNKKN</sequence>
<reference evidence="2 3" key="1">
    <citation type="journal article" date="2015" name="Environ. Microbiol.">
        <title>Genome analyses suggest the presence of polyploidy and recent human-driven expansions in eight global populations of the honeybee pathogen Nosema ceranae.</title>
        <authorList>
            <person name="Pelin A."/>
            <person name="Selman M."/>
            <person name="Aris-Brosou S."/>
            <person name="Farinelli L."/>
            <person name="Corradi N."/>
        </authorList>
    </citation>
    <scope>NUCLEOTIDE SEQUENCE [LARGE SCALE GENOMIC DNA]</scope>
    <source>
        <strain evidence="2 3">PA08 1199</strain>
    </source>
</reference>
<dbReference type="EMBL" id="JPQZ01000045">
    <property type="protein sequence ID" value="KKO74789.1"/>
    <property type="molecule type" value="Genomic_DNA"/>
</dbReference>
<organism evidence="2 3">
    <name type="scientific">Vairimorpha ceranae</name>
    <dbReference type="NCBI Taxonomy" id="40302"/>
    <lineage>
        <taxon>Eukaryota</taxon>
        <taxon>Fungi</taxon>
        <taxon>Fungi incertae sedis</taxon>
        <taxon>Microsporidia</taxon>
        <taxon>Nosematidae</taxon>
        <taxon>Vairimorpha</taxon>
    </lineage>
</organism>
<evidence type="ECO:0000256" key="1">
    <source>
        <dbReference type="SAM" id="SignalP"/>
    </source>
</evidence>
<feature type="chain" id="PRO_5002530736" evidence="1">
    <location>
        <begin position="25"/>
        <end position="230"/>
    </location>
</feature>
<dbReference type="GeneID" id="36320621"/>
<gene>
    <name evidence="2" type="ORF">AAJ76_4500015299</name>
</gene>
<proteinExistence type="predicted"/>
<dbReference type="AlphaFoldDB" id="A0A0F9ZAE8"/>
<evidence type="ECO:0000313" key="3">
    <source>
        <dbReference type="Proteomes" id="UP000034350"/>
    </source>
</evidence>
<protein>
    <submittedName>
        <fullName evidence="2">Uncharacterized protein</fullName>
    </submittedName>
</protein>
<feature type="signal peptide" evidence="1">
    <location>
        <begin position="1"/>
        <end position="24"/>
    </location>
</feature>
<dbReference type="VEuPathDB" id="MicrosporidiaDB:G9O61_00g021770"/>
<dbReference type="VEuPathDB" id="MicrosporidiaDB:NCER_101786"/>
<evidence type="ECO:0000313" key="2">
    <source>
        <dbReference type="EMBL" id="KKO74789.1"/>
    </source>
</evidence>
<keyword evidence="1" id="KW-0732">Signal</keyword>